<organism evidence="2 3">
    <name type="scientific">Methanohalobium evestigatum (strain ATCC BAA-1072 / DSM 3721 / NBRC 107634 / OCM 161 / Z-7303)</name>
    <dbReference type="NCBI Taxonomy" id="644295"/>
    <lineage>
        <taxon>Archaea</taxon>
        <taxon>Methanobacteriati</taxon>
        <taxon>Methanobacteriota</taxon>
        <taxon>Stenosarchaea group</taxon>
        <taxon>Methanomicrobia</taxon>
        <taxon>Methanosarcinales</taxon>
        <taxon>Methanosarcinaceae</taxon>
        <taxon>Methanohalobium</taxon>
    </lineage>
</organism>
<keyword evidence="1" id="KW-0472">Membrane</keyword>
<evidence type="ECO:0000313" key="2">
    <source>
        <dbReference type="EMBL" id="ADI74359.1"/>
    </source>
</evidence>
<keyword evidence="1" id="KW-1133">Transmembrane helix</keyword>
<dbReference type="EMBL" id="CP002069">
    <property type="protein sequence ID" value="ADI74359.1"/>
    <property type="molecule type" value="Genomic_DNA"/>
</dbReference>
<dbReference type="InterPro" id="IPR036390">
    <property type="entry name" value="WH_DNA-bd_sf"/>
</dbReference>
<accession>D7E9T7</accession>
<keyword evidence="3" id="KW-1185">Reference proteome</keyword>
<dbReference type="KEGG" id="mev:Metev_1507"/>
<dbReference type="SUPFAM" id="SSF46785">
    <property type="entry name" value="Winged helix' DNA-binding domain"/>
    <property type="match status" value="2"/>
</dbReference>
<dbReference type="Pfam" id="PF13412">
    <property type="entry name" value="HTH_24"/>
    <property type="match status" value="2"/>
</dbReference>
<name>D7E9T7_METEZ</name>
<evidence type="ECO:0000313" key="3">
    <source>
        <dbReference type="Proteomes" id="UP000000391"/>
    </source>
</evidence>
<dbReference type="STRING" id="644295.Metev_1507"/>
<proteinExistence type="predicted"/>
<evidence type="ECO:0000256" key="1">
    <source>
        <dbReference type="SAM" id="Phobius"/>
    </source>
</evidence>
<dbReference type="AlphaFoldDB" id="D7E9T7"/>
<dbReference type="Gene3D" id="1.10.10.10">
    <property type="entry name" value="Winged helix-like DNA-binding domain superfamily/Winged helix DNA-binding domain"/>
    <property type="match status" value="2"/>
</dbReference>
<dbReference type="PANTHER" id="PTHR36216">
    <property type="entry name" value="TRANSCRIPTIONAL REGULATOR, TRMB"/>
    <property type="match status" value="1"/>
</dbReference>
<dbReference type="InterPro" id="IPR011991">
    <property type="entry name" value="ArsR-like_HTH"/>
</dbReference>
<keyword evidence="1" id="KW-0812">Transmembrane</keyword>
<dbReference type="HOGENOM" id="CLU_084118_1_0_2"/>
<reference evidence="2 3" key="1">
    <citation type="submission" date="2010-06" db="EMBL/GenBank/DDBJ databases">
        <title>Complete sequence chromosome of Methanohalobium evestigatum Z-7303.</title>
        <authorList>
            <consortium name="US DOE Joint Genome Institute"/>
            <person name="Lucas S."/>
            <person name="Copeland A."/>
            <person name="Lapidus A."/>
            <person name="Cheng J.-F."/>
            <person name="Bruce D."/>
            <person name="Goodwin L."/>
            <person name="Pitluck S."/>
            <person name="Saunders E."/>
            <person name="Detter J.C."/>
            <person name="Han C."/>
            <person name="Tapia R."/>
            <person name="Land M."/>
            <person name="Hauser L."/>
            <person name="Kyrpides N."/>
            <person name="Mikhailova N."/>
            <person name="Sieprawska-Lupa M."/>
            <person name="Whitman W.B."/>
            <person name="Anderson I."/>
            <person name="Woyke T."/>
        </authorList>
    </citation>
    <scope>NUCLEOTIDE SEQUENCE [LARGE SCALE GENOMIC DNA]</scope>
    <source>
        <strain evidence="3">ATCC BAA-1072 / DSM 3721 / NBRC 107634 / OCM 161 / Z-7303</strain>
    </source>
</reference>
<gene>
    <name evidence="2" type="ordered locus">Metev_1507</name>
</gene>
<feature type="transmembrane region" description="Helical" evidence="1">
    <location>
        <begin position="72"/>
        <end position="100"/>
    </location>
</feature>
<dbReference type="Proteomes" id="UP000000391">
    <property type="component" value="Chromosome"/>
</dbReference>
<dbReference type="PANTHER" id="PTHR36216:SF1">
    <property type="entry name" value="HTH ARSR-TYPE DOMAIN-CONTAINING PROTEIN"/>
    <property type="match status" value="1"/>
</dbReference>
<sequence precursor="true">MGNKLMEQKTIRSDMIMQKVILIFIFILIFTNPAFAEDGGYEVTPHDENIEGQEGVDTSGADKTITFWDLPLWIQIAHISGIIITFLSGVKLLPFILSIIKDLFSNKNRRRIYNYIVNNPGCSIADISSNLAISRGTVRYHVRLLETMEKIRLIKSDKYTLAIQNSDTFNDIEKTIIPHLKNETSKQLLKSIKEQPGITNQELLHKHSLNKGTINWHIKKFHNDDIITFESSGKYKKYFLNPYIEQAVPDDLIRSL</sequence>
<protein>
    <recommendedName>
        <fullName evidence="4">Transcriptional regulator, ArsR family</fullName>
    </recommendedName>
</protein>
<evidence type="ECO:0008006" key="4">
    <source>
        <dbReference type="Google" id="ProtNLM"/>
    </source>
</evidence>
<dbReference type="InterPro" id="IPR036388">
    <property type="entry name" value="WH-like_DNA-bd_sf"/>
</dbReference>
<dbReference type="CDD" id="cd00090">
    <property type="entry name" value="HTH_ARSR"/>
    <property type="match status" value="1"/>
</dbReference>